<feature type="region of interest" description="Disordered" evidence="1">
    <location>
        <begin position="492"/>
        <end position="522"/>
    </location>
</feature>
<dbReference type="AlphaFoldDB" id="A0A4R2K5S2"/>
<dbReference type="EMBL" id="SLWS01000001">
    <property type="protein sequence ID" value="TCO65226.1"/>
    <property type="molecule type" value="Genomic_DNA"/>
</dbReference>
<evidence type="ECO:0000256" key="1">
    <source>
        <dbReference type="SAM" id="MobiDB-lite"/>
    </source>
</evidence>
<dbReference type="InterPro" id="IPR036374">
    <property type="entry name" value="OxRdtase_Mopterin-bd_sf"/>
</dbReference>
<evidence type="ECO:0000259" key="3">
    <source>
        <dbReference type="Pfam" id="PF00174"/>
    </source>
</evidence>
<keyword evidence="2" id="KW-0472">Membrane</keyword>
<keyword evidence="2" id="KW-0812">Transmembrane</keyword>
<dbReference type="PANTHER" id="PTHR19372:SF7">
    <property type="entry name" value="SULFITE OXIDASE, MITOCHONDRIAL"/>
    <property type="match status" value="1"/>
</dbReference>
<proteinExistence type="predicted"/>
<feature type="transmembrane region" description="Helical" evidence="2">
    <location>
        <begin position="181"/>
        <end position="198"/>
    </location>
</feature>
<dbReference type="OrthoDB" id="9795587at2"/>
<dbReference type="InterPro" id="IPR000572">
    <property type="entry name" value="OxRdtase_Mopterin-bd_dom"/>
</dbReference>
<dbReference type="InterPro" id="IPR014756">
    <property type="entry name" value="Ig_E-set"/>
</dbReference>
<dbReference type="GO" id="GO:0006790">
    <property type="term" value="P:sulfur compound metabolic process"/>
    <property type="evidence" value="ECO:0007669"/>
    <property type="project" value="TreeGrafter"/>
</dbReference>
<feature type="transmembrane region" description="Helical" evidence="2">
    <location>
        <begin position="116"/>
        <end position="134"/>
    </location>
</feature>
<dbReference type="InterPro" id="IPR005066">
    <property type="entry name" value="MoCF_OxRdtse_dimer"/>
</dbReference>
<comment type="caution">
    <text evidence="5">The sequence shown here is derived from an EMBL/GenBank/DDBJ whole genome shotgun (WGS) entry which is preliminary data.</text>
</comment>
<dbReference type="Gene3D" id="3.90.420.10">
    <property type="entry name" value="Oxidoreductase, molybdopterin-binding domain"/>
    <property type="match status" value="1"/>
</dbReference>
<keyword evidence="2" id="KW-1133">Transmembrane helix</keyword>
<dbReference type="Pfam" id="PF03404">
    <property type="entry name" value="Mo-co_dimer"/>
    <property type="match status" value="1"/>
</dbReference>
<dbReference type="Pfam" id="PF00174">
    <property type="entry name" value="Oxidored_molyb"/>
    <property type="match status" value="1"/>
</dbReference>
<feature type="transmembrane region" description="Helical" evidence="2">
    <location>
        <begin position="33"/>
        <end position="53"/>
    </location>
</feature>
<dbReference type="GO" id="GO:0043546">
    <property type="term" value="F:molybdopterin cofactor binding"/>
    <property type="evidence" value="ECO:0007669"/>
    <property type="project" value="TreeGrafter"/>
</dbReference>
<gene>
    <name evidence="5" type="ORF">EV192_1011014</name>
</gene>
<organism evidence="5 6">
    <name type="scientific">Actinocrispum wychmicini</name>
    <dbReference type="NCBI Taxonomy" id="1213861"/>
    <lineage>
        <taxon>Bacteria</taxon>
        <taxon>Bacillati</taxon>
        <taxon>Actinomycetota</taxon>
        <taxon>Actinomycetes</taxon>
        <taxon>Pseudonocardiales</taxon>
        <taxon>Pseudonocardiaceae</taxon>
        <taxon>Actinocrispum</taxon>
    </lineage>
</organism>
<feature type="domain" description="Moybdenum cofactor oxidoreductase dimerisation" evidence="4">
    <location>
        <begin position="411"/>
        <end position="500"/>
    </location>
</feature>
<feature type="transmembrane region" description="Helical" evidence="2">
    <location>
        <begin position="140"/>
        <end position="160"/>
    </location>
</feature>
<dbReference type="SUPFAM" id="SSF56524">
    <property type="entry name" value="Oxidoreductase molybdopterin-binding domain"/>
    <property type="match status" value="1"/>
</dbReference>
<evidence type="ECO:0000313" key="5">
    <source>
        <dbReference type="EMBL" id="TCO65226.1"/>
    </source>
</evidence>
<dbReference type="PANTHER" id="PTHR19372">
    <property type="entry name" value="SULFITE REDUCTASE"/>
    <property type="match status" value="1"/>
</dbReference>
<dbReference type="Gene3D" id="2.60.40.650">
    <property type="match status" value="1"/>
</dbReference>
<dbReference type="GO" id="GO:0008482">
    <property type="term" value="F:sulfite oxidase activity"/>
    <property type="evidence" value="ECO:0007669"/>
    <property type="project" value="TreeGrafter"/>
</dbReference>
<dbReference type="Proteomes" id="UP000295680">
    <property type="component" value="Unassembled WGS sequence"/>
</dbReference>
<evidence type="ECO:0000259" key="4">
    <source>
        <dbReference type="Pfam" id="PF03404"/>
    </source>
</evidence>
<sequence length="522" mass="55652">MKGVKQLNTEQVDVAVAARGDDDGRLPRARASLVGVISVAAALAFGHLVAGVIDSNASPLLAVGKTAIDITPKPIQDWAKATFYTYDKLVLFIGMGLVLLGIAVAAGLVSRRSSTPGVIIAVVIGIVGIVAVMVRPDVGQLSVLAPVVSLVTGAGVFRLLHRRAYEIVDDADRRKFLKVSVGVVAGVGVAGVAGQLLANRVDVEGSRTAVGALAPTTPAPPVPTGVDFSPATPRFLTSNRDFYRIDTALTVPKLRAEDWALRIHGAVDKELTLRYEDIRQRPLIERTITLACVSNEVGGDLISTATFIGVPLRDILADAGVKPGADQLFSTSVDGFTCGTPVADVLDRGMLAIGMNGEPLPVEHGFPARMVVPGLYGYVSATKWVVDMNFNKFTDANAYWIDRGWSQKAPIKTQSRIDSPHSQDTVKGTRVTVAGIAWAQTRGIGKVEVRVDGGDWRPTQLATEVTVDTWRMWKADLDIRPGDHTVECRATDKTGYTQTQDRADPAPNGATGWDSRTFTVST</sequence>
<keyword evidence="6" id="KW-1185">Reference proteome</keyword>
<reference evidence="5 6" key="1">
    <citation type="submission" date="2019-03" db="EMBL/GenBank/DDBJ databases">
        <title>Genomic Encyclopedia of Type Strains, Phase IV (KMG-IV): sequencing the most valuable type-strain genomes for metagenomic binning, comparative biology and taxonomic classification.</title>
        <authorList>
            <person name="Goeker M."/>
        </authorList>
    </citation>
    <scope>NUCLEOTIDE SEQUENCE [LARGE SCALE GENOMIC DNA]</scope>
    <source>
        <strain evidence="5 6">DSM 45934</strain>
    </source>
</reference>
<feature type="domain" description="Oxidoreductase molybdopterin-binding" evidence="3">
    <location>
        <begin position="249"/>
        <end position="395"/>
    </location>
</feature>
<feature type="transmembrane region" description="Helical" evidence="2">
    <location>
        <begin position="89"/>
        <end position="109"/>
    </location>
</feature>
<dbReference type="SUPFAM" id="SSF81296">
    <property type="entry name" value="E set domains"/>
    <property type="match status" value="1"/>
</dbReference>
<protein>
    <submittedName>
        <fullName evidence="5">DMSO/TMAO reductase YedYZ molybdopterin-dependent catalytic subunit</fullName>
    </submittedName>
</protein>
<name>A0A4R2K5S2_9PSEU</name>
<dbReference type="GO" id="GO:0030151">
    <property type="term" value="F:molybdenum ion binding"/>
    <property type="evidence" value="ECO:0007669"/>
    <property type="project" value="InterPro"/>
</dbReference>
<accession>A0A4R2K5S2</accession>
<evidence type="ECO:0000256" key="2">
    <source>
        <dbReference type="SAM" id="Phobius"/>
    </source>
</evidence>
<evidence type="ECO:0000313" key="6">
    <source>
        <dbReference type="Proteomes" id="UP000295680"/>
    </source>
</evidence>
<dbReference type="GO" id="GO:0020037">
    <property type="term" value="F:heme binding"/>
    <property type="evidence" value="ECO:0007669"/>
    <property type="project" value="TreeGrafter"/>
</dbReference>